<name>A0A1M5K356_9FIRM</name>
<organism evidence="3 4">
    <name type="scientific">Asaccharospora irregularis DSM 2635</name>
    <dbReference type="NCBI Taxonomy" id="1121321"/>
    <lineage>
        <taxon>Bacteria</taxon>
        <taxon>Bacillati</taxon>
        <taxon>Bacillota</taxon>
        <taxon>Clostridia</taxon>
        <taxon>Peptostreptococcales</taxon>
        <taxon>Peptostreptococcaceae</taxon>
        <taxon>Asaccharospora</taxon>
    </lineage>
</organism>
<protein>
    <recommendedName>
        <fullName evidence="5">Prepilin-type N-terminal cleavage/methylation domain-containing protein</fullName>
    </recommendedName>
</protein>
<reference evidence="4" key="1">
    <citation type="submission" date="2016-11" db="EMBL/GenBank/DDBJ databases">
        <authorList>
            <person name="Varghese N."/>
            <person name="Submissions S."/>
        </authorList>
    </citation>
    <scope>NUCLEOTIDE SEQUENCE [LARGE SCALE GENOMIC DNA]</scope>
    <source>
        <strain evidence="4">DSM 2635</strain>
    </source>
</reference>
<dbReference type="Proteomes" id="UP000243255">
    <property type="component" value="Unassembled WGS sequence"/>
</dbReference>
<evidence type="ECO:0000256" key="1">
    <source>
        <dbReference type="SAM" id="Coils"/>
    </source>
</evidence>
<keyword evidence="1" id="KW-0175">Coiled coil</keyword>
<evidence type="ECO:0000313" key="4">
    <source>
        <dbReference type="Proteomes" id="UP000243255"/>
    </source>
</evidence>
<keyword evidence="4" id="KW-1185">Reference proteome</keyword>
<dbReference type="RefSeq" id="WP_073123524.1">
    <property type="nucleotide sequence ID" value="NZ_BAABCH010000028.1"/>
</dbReference>
<gene>
    <name evidence="3" type="ORF">SAMN04488530_10299</name>
</gene>
<feature type="transmembrane region" description="Helical" evidence="2">
    <location>
        <begin position="12"/>
        <end position="34"/>
    </location>
</feature>
<evidence type="ECO:0000256" key="2">
    <source>
        <dbReference type="SAM" id="Phobius"/>
    </source>
</evidence>
<dbReference type="STRING" id="1121321.SAMN04488530_10299"/>
<sequence>MNNQKGYLLLESVVSLLVISILILLMYSLLVFSINLKETAEDRVELQQQAIEVSKKIEDIIENSVKIENIGCNSGEFSSVKSIKCKYIYRGDVKFKEGTKEIILKDSRSKLFINSFSPTTGEMGEYEIGDYVDEMRVAISNNGACANVILKLSKNKQKYETRLTIYLKSLHA</sequence>
<accession>A0A1M5K356</accession>
<proteinExistence type="predicted"/>
<dbReference type="AlphaFoldDB" id="A0A1M5K356"/>
<dbReference type="EMBL" id="FQWX01000002">
    <property type="protein sequence ID" value="SHG46683.1"/>
    <property type="molecule type" value="Genomic_DNA"/>
</dbReference>
<keyword evidence="2" id="KW-1133">Transmembrane helix</keyword>
<evidence type="ECO:0008006" key="5">
    <source>
        <dbReference type="Google" id="ProtNLM"/>
    </source>
</evidence>
<evidence type="ECO:0000313" key="3">
    <source>
        <dbReference type="EMBL" id="SHG46683.1"/>
    </source>
</evidence>
<feature type="coiled-coil region" evidence="1">
    <location>
        <begin position="36"/>
        <end position="63"/>
    </location>
</feature>
<dbReference type="OrthoDB" id="1756047at2"/>
<keyword evidence="2" id="KW-0472">Membrane</keyword>
<keyword evidence="2" id="KW-0812">Transmembrane</keyword>